<dbReference type="Proteomes" id="UP000399805">
    <property type="component" value="Unassembled WGS sequence"/>
</dbReference>
<organism evidence="2 3">
    <name type="scientific">Amycolatopsis camponoti</name>
    <dbReference type="NCBI Taxonomy" id="2606593"/>
    <lineage>
        <taxon>Bacteria</taxon>
        <taxon>Bacillati</taxon>
        <taxon>Actinomycetota</taxon>
        <taxon>Actinomycetes</taxon>
        <taxon>Pseudonocardiales</taxon>
        <taxon>Pseudonocardiaceae</taxon>
        <taxon>Amycolatopsis</taxon>
    </lineage>
</organism>
<dbReference type="RefSeq" id="WP_230862438.1">
    <property type="nucleotide sequence ID" value="NZ_CABVGP010000001.1"/>
</dbReference>
<accession>A0A6I8LQT4</accession>
<feature type="region of interest" description="Disordered" evidence="1">
    <location>
        <begin position="252"/>
        <end position="295"/>
    </location>
</feature>
<name>A0A6I8LQT4_9PSEU</name>
<evidence type="ECO:0000313" key="3">
    <source>
        <dbReference type="Proteomes" id="UP000399805"/>
    </source>
</evidence>
<proteinExistence type="predicted"/>
<evidence type="ECO:0000256" key="1">
    <source>
        <dbReference type="SAM" id="MobiDB-lite"/>
    </source>
</evidence>
<keyword evidence="3" id="KW-1185">Reference proteome</keyword>
<gene>
    <name evidence="2" type="ORF">AA23TX_02470</name>
</gene>
<evidence type="ECO:0000313" key="2">
    <source>
        <dbReference type="EMBL" id="VVJ17449.1"/>
    </source>
</evidence>
<protein>
    <submittedName>
        <fullName evidence="2">Uncharacterized protein</fullName>
    </submittedName>
</protein>
<dbReference type="EMBL" id="CABVGP010000001">
    <property type="protein sequence ID" value="VVJ17449.1"/>
    <property type="molecule type" value="Genomic_DNA"/>
</dbReference>
<dbReference type="AlphaFoldDB" id="A0A6I8LQT4"/>
<reference evidence="2 3" key="1">
    <citation type="submission" date="2019-09" db="EMBL/GenBank/DDBJ databases">
        <authorList>
            <person name="Leyn A S."/>
        </authorList>
    </citation>
    <scope>NUCLEOTIDE SEQUENCE [LARGE SCALE GENOMIC DNA]</scope>
    <source>
        <strain evidence="2">AA231_1</strain>
    </source>
</reference>
<sequence>MSLLVTFTGKVLLAKSGPDAEYQVWTYTVQSSQNDLATVPRIALAVPADIDVQDPRRYPNVAALGGAFLEHDANLSRQYVGKTLTTPAIGPQTISFVAPAGQTDREVLLAGGAGGRPWTVLPYATAAGGPVANVQTLPAPKAAPPVANGRPVNQFAGTLPYASEVFGVYQPLMGWRGRQNAQHFTAGALTPDELTAIAEEHPLTDAVLSPVGLVNLFREYFFEFDTFLGTPAGHLWLSPGGTVELIETSTRRTLTEQTAEQSETTDRKVEESLTDQSDVADAVKESNANDTTLGAGASGGGGFAGIWHAEGSASFSNKTTTNHSSELTHKYTRTQSSKVSSEITRNFKTTFKTSTETTDTNSRRYVVQNTTDKLVNYELRRKMRKVGVQLQHLGNQLSWQVFLGLSTDAGGNLTGTAPGLHLGIGEMVSVVPAPDLTSVTKPAPQPIPGEKSVVYHLSVPFQQSHGGGPDNDLDYETEPENQDHGINKPVAGEANIIQFWFPNPLPDPPDGYQVSKIGLLDFHGADVRFVTDNPDHGKPNPDVAQNSFSIRLTHANFHGAMALPFDATIVYEPLSATVQAIKEANAAAQADYDRSVALILRQAYANAVADRLKTVSGVKPRPSEDLRNEERQAVYAQLIQKLEAVVPDKHLASELIRQMFDVDQMLYFVAPDYWRPGASTGAAGATSLGRYEVPPAIWLPSDAPQYMNKNDPLLGETVLSWYSHTSSENKPGAIATNLGDGYDPSKPPSEQEYRVNYLITGSSQPAPMGSSLGWLIQTDGDARRNEFLNAAWVKAVLPIRQGFESAAYDWLTKAGVEGTENLTLTYDWQAGDPPEWRGKQIGEVLTLLAAELEAANTTMANTLATETVYQTGFDPLDGGFRPADPYQIFDQWIEVLPTDQVVAVEVTYDPKTGQQV</sequence>